<dbReference type="PANTHER" id="PTHR35923:SF2">
    <property type="entry name" value="ENDOGLUCANASE"/>
    <property type="match status" value="1"/>
</dbReference>
<dbReference type="SUPFAM" id="SSF51445">
    <property type="entry name" value="(Trans)glycosidases"/>
    <property type="match status" value="1"/>
</dbReference>
<feature type="domain" description="Glycoside hydrolase family 5" evidence="8">
    <location>
        <begin position="12"/>
        <end position="270"/>
    </location>
</feature>
<reference evidence="9" key="3">
    <citation type="submission" date="2015-02" db="UniProtKB">
        <authorList>
            <consortium name="EnsemblProtists"/>
        </authorList>
    </citation>
    <scope>IDENTIFICATION</scope>
    <source>
        <strain evidence="9">DAOM BR144</strain>
    </source>
</reference>
<protein>
    <recommendedName>
        <fullName evidence="8">Glycoside hydrolase family 5 domain-containing protein</fullName>
    </recommendedName>
</protein>
<evidence type="ECO:0000259" key="8">
    <source>
        <dbReference type="Pfam" id="PF00150"/>
    </source>
</evidence>
<dbReference type="EMBL" id="GL376610">
    <property type="status" value="NOT_ANNOTATED_CDS"/>
    <property type="molecule type" value="Genomic_DNA"/>
</dbReference>
<dbReference type="VEuPathDB" id="FungiDB:PYU1_G012483"/>
<dbReference type="Pfam" id="PF00150">
    <property type="entry name" value="Cellulase"/>
    <property type="match status" value="1"/>
</dbReference>
<keyword evidence="6" id="KW-0624">Polysaccharide degradation</keyword>
<proteinExistence type="inferred from homology"/>
<organism evidence="9 10">
    <name type="scientific">Globisporangium ultimum (strain ATCC 200006 / CBS 805.95 / DAOM BR144)</name>
    <name type="common">Pythium ultimum</name>
    <dbReference type="NCBI Taxonomy" id="431595"/>
    <lineage>
        <taxon>Eukaryota</taxon>
        <taxon>Sar</taxon>
        <taxon>Stramenopiles</taxon>
        <taxon>Oomycota</taxon>
        <taxon>Peronosporomycetes</taxon>
        <taxon>Pythiales</taxon>
        <taxon>Pythiaceae</taxon>
        <taxon>Globisporangium</taxon>
    </lineage>
</organism>
<evidence type="ECO:0000256" key="2">
    <source>
        <dbReference type="ARBA" id="ARBA00022801"/>
    </source>
</evidence>
<dbReference type="Gene3D" id="3.20.20.80">
    <property type="entry name" value="Glycosidases"/>
    <property type="match status" value="2"/>
</dbReference>
<comment type="similarity">
    <text evidence="1 7">Belongs to the glycosyl hydrolase 5 (cellulase A) family.</text>
</comment>
<keyword evidence="2 7" id="KW-0378">Hydrolase</keyword>
<name>K3X5L0_GLOUD</name>
<dbReference type="EnsemblProtists" id="PYU1_T012509">
    <property type="protein sequence ID" value="PYU1_T012509"/>
    <property type="gene ID" value="PYU1_G012483"/>
</dbReference>
<dbReference type="InterPro" id="IPR017853">
    <property type="entry name" value="GH"/>
</dbReference>
<evidence type="ECO:0000313" key="9">
    <source>
        <dbReference type="EnsemblProtists" id="PYU1_T012509"/>
    </source>
</evidence>
<dbReference type="InterPro" id="IPR001547">
    <property type="entry name" value="Glyco_hydro_5"/>
</dbReference>
<reference evidence="10" key="1">
    <citation type="journal article" date="2010" name="Genome Biol.">
        <title>Genome sequence of the necrotrophic plant pathogen Pythium ultimum reveals original pathogenicity mechanisms and effector repertoire.</title>
        <authorList>
            <person name="Levesque C.A."/>
            <person name="Brouwer H."/>
            <person name="Cano L."/>
            <person name="Hamilton J.P."/>
            <person name="Holt C."/>
            <person name="Huitema E."/>
            <person name="Raffaele S."/>
            <person name="Robideau G.P."/>
            <person name="Thines M."/>
            <person name="Win J."/>
            <person name="Zerillo M.M."/>
            <person name="Beakes G.W."/>
            <person name="Boore J.L."/>
            <person name="Busam D."/>
            <person name="Dumas B."/>
            <person name="Ferriera S."/>
            <person name="Fuerstenberg S.I."/>
            <person name="Gachon C.M."/>
            <person name="Gaulin E."/>
            <person name="Govers F."/>
            <person name="Grenville-Briggs L."/>
            <person name="Horner N."/>
            <person name="Hostetler J."/>
            <person name="Jiang R.H."/>
            <person name="Johnson J."/>
            <person name="Krajaejun T."/>
            <person name="Lin H."/>
            <person name="Meijer H.J."/>
            <person name="Moore B."/>
            <person name="Morris P."/>
            <person name="Phuntmart V."/>
            <person name="Puiu D."/>
            <person name="Shetty J."/>
            <person name="Stajich J.E."/>
            <person name="Tripathy S."/>
            <person name="Wawra S."/>
            <person name="van West P."/>
            <person name="Whitty B.R."/>
            <person name="Coutinho P.M."/>
            <person name="Henrissat B."/>
            <person name="Martin F."/>
            <person name="Thomas P.D."/>
            <person name="Tyler B.M."/>
            <person name="De Vries R.P."/>
            <person name="Kamoun S."/>
            <person name="Yandell M."/>
            <person name="Tisserat N."/>
            <person name="Buell C.R."/>
        </authorList>
    </citation>
    <scope>NUCLEOTIDE SEQUENCE</scope>
    <source>
        <strain evidence="10">DAOM:BR144</strain>
    </source>
</reference>
<dbReference type="GO" id="GO:0030245">
    <property type="term" value="P:cellulose catabolic process"/>
    <property type="evidence" value="ECO:0007669"/>
    <property type="project" value="UniProtKB-KW"/>
</dbReference>
<dbReference type="HOGENOM" id="CLU_020735_0_0_1"/>
<dbReference type="STRING" id="431595.K3X5L0"/>
<dbReference type="AlphaFoldDB" id="K3X5L0"/>
<dbReference type="InterPro" id="IPR018087">
    <property type="entry name" value="Glyco_hydro_5_CS"/>
</dbReference>
<evidence type="ECO:0000256" key="6">
    <source>
        <dbReference type="ARBA" id="ARBA00023326"/>
    </source>
</evidence>
<dbReference type="PANTHER" id="PTHR35923">
    <property type="entry name" value="MAJOR EXTRACELLULAR ENDOGLUCANASE"/>
    <property type="match status" value="1"/>
</dbReference>
<dbReference type="Proteomes" id="UP000019132">
    <property type="component" value="Unassembled WGS sequence"/>
</dbReference>
<dbReference type="InParanoid" id="K3X5L0"/>
<dbReference type="PROSITE" id="PS00659">
    <property type="entry name" value="GLYCOSYL_HYDROL_F5"/>
    <property type="match status" value="1"/>
</dbReference>
<keyword evidence="5 7" id="KW-0326">Glycosidase</keyword>
<keyword evidence="4" id="KW-0119">Carbohydrate metabolism</keyword>
<accession>K3X5L0</accession>
<evidence type="ECO:0000256" key="4">
    <source>
        <dbReference type="ARBA" id="ARBA00023277"/>
    </source>
</evidence>
<evidence type="ECO:0000256" key="5">
    <source>
        <dbReference type="ARBA" id="ARBA00023295"/>
    </source>
</evidence>
<reference evidence="10" key="2">
    <citation type="submission" date="2010-04" db="EMBL/GenBank/DDBJ databases">
        <authorList>
            <person name="Buell R."/>
            <person name="Hamilton J."/>
            <person name="Hostetler J."/>
        </authorList>
    </citation>
    <scope>NUCLEOTIDE SEQUENCE [LARGE SCALE GENOMIC DNA]</scope>
    <source>
        <strain evidence="10">DAOM:BR144</strain>
    </source>
</reference>
<dbReference type="GO" id="GO:0004553">
    <property type="term" value="F:hydrolase activity, hydrolyzing O-glycosyl compounds"/>
    <property type="evidence" value="ECO:0007669"/>
    <property type="project" value="InterPro"/>
</dbReference>
<keyword evidence="10" id="KW-1185">Reference proteome</keyword>
<sequence length="301" mass="33478">MESDILVPHGLWGGDGTTTLDAIAKFLTTNNFNAVRLPLAVDAVLSNKEVTLSKIINEKSCRRLLAANAHYFDVLDYVLDSNFNDAWKILATRYKDTWNVIGADLKNEPHGEASWGSGDSTDFRLACLQMANTIQKITSKWLIFVEGVEKATRDNPSYPSSWGENLMDVQRASLVLSVSERLVYSPHVYGPSVSDKTYFHDASYPSNMPAIWDSHFGYISGNKTFGAAMVVGEWGGSYETQDDQTWQKAFVKYLENKGLSWFYWCVNPNSGDTEGLLGNDWTTPRTDKISLLAGFKGSAVP</sequence>
<evidence type="ECO:0000256" key="7">
    <source>
        <dbReference type="RuleBase" id="RU361153"/>
    </source>
</evidence>
<evidence type="ECO:0000256" key="1">
    <source>
        <dbReference type="ARBA" id="ARBA00005641"/>
    </source>
</evidence>
<evidence type="ECO:0000256" key="3">
    <source>
        <dbReference type="ARBA" id="ARBA00023001"/>
    </source>
</evidence>
<evidence type="ECO:0000313" key="10">
    <source>
        <dbReference type="Proteomes" id="UP000019132"/>
    </source>
</evidence>
<keyword evidence="3" id="KW-0136">Cellulose degradation</keyword>